<evidence type="ECO:0000313" key="1">
    <source>
        <dbReference type="EMBL" id="KAG0557299.1"/>
    </source>
</evidence>
<organism evidence="1 2">
    <name type="scientific">Ceratodon purpureus</name>
    <name type="common">Fire moss</name>
    <name type="synonym">Dicranum purpureum</name>
    <dbReference type="NCBI Taxonomy" id="3225"/>
    <lineage>
        <taxon>Eukaryota</taxon>
        <taxon>Viridiplantae</taxon>
        <taxon>Streptophyta</taxon>
        <taxon>Embryophyta</taxon>
        <taxon>Bryophyta</taxon>
        <taxon>Bryophytina</taxon>
        <taxon>Bryopsida</taxon>
        <taxon>Dicranidae</taxon>
        <taxon>Pseudoditrichales</taxon>
        <taxon>Ditrichaceae</taxon>
        <taxon>Ceratodon</taxon>
    </lineage>
</organism>
<sequence length="89" mass="9987">MPSANEQLKFSNDGFMRMCLRHATSAFGPVNLQGCPYHDSCLCDCIVNIISWPFKCAVIVTQTVECKVVRIMMGNWELCPVLYLVVTTP</sequence>
<reference evidence="1 2" key="1">
    <citation type="submission" date="2020-06" db="EMBL/GenBank/DDBJ databases">
        <title>WGS assembly of Ceratodon purpureus strain R40.</title>
        <authorList>
            <person name="Carey S.B."/>
            <person name="Jenkins J."/>
            <person name="Shu S."/>
            <person name="Lovell J.T."/>
            <person name="Sreedasyam A."/>
            <person name="Maumus F."/>
            <person name="Tiley G.P."/>
            <person name="Fernandez-Pozo N."/>
            <person name="Barry K."/>
            <person name="Chen C."/>
            <person name="Wang M."/>
            <person name="Lipzen A."/>
            <person name="Daum C."/>
            <person name="Saski C.A."/>
            <person name="Payton A.C."/>
            <person name="Mcbreen J.C."/>
            <person name="Conrad R.E."/>
            <person name="Kollar L.M."/>
            <person name="Olsson S."/>
            <person name="Huttunen S."/>
            <person name="Landis J.B."/>
            <person name="Wickett N.J."/>
            <person name="Johnson M.G."/>
            <person name="Rensing S.A."/>
            <person name="Grimwood J."/>
            <person name="Schmutz J."/>
            <person name="Mcdaniel S.F."/>
        </authorList>
    </citation>
    <scope>NUCLEOTIDE SEQUENCE [LARGE SCALE GENOMIC DNA]</scope>
    <source>
        <strain evidence="1 2">R40</strain>
    </source>
</reference>
<keyword evidence="2" id="KW-1185">Reference proteome</keyword>
<evidence type="ECO:0000313" key="2">
    <source>
        <dbReference type="Proteomes" id="UP000822688"/>
    </source>
</evidence>
<dbReference type="AlphaFoldDB" id="A0A8T0GGK8"/>
<protein>
    <submittedName>
        <fullName evidence="1">Uncharacterized protein</fullName>
    </submittedName>
</protein>
<comment type="caution">
    <text evidence="1">The sequence shown here is derived from an EMBL/GenBank/DDBJ whole genome shotgun (WGS) entry which is preliminary data.</text>
</comment>
<dbReference type="Proteomes" id="UP000822688">
    <property type="component" value="Chromosome 11"/>
</dbReference>
<gene>
    <name evidence="1" type="ORF">KC19_11G118100</name>
</gene>
<proteinExistence type="predicted"/>
<dbReference type="EMBL" id="CM026432">
    <property type="protein sequence ID" value="KAG0557299.1"/>
    <property type="molecule type" value="Genomic_DNA"/>
</dbReference>
<accession>A0A8T0GGK8</accession>
<name>A0A8T0GGK8_CERPU</name>